<feature type="transmembrane region" description="Helical" evidence="1">
    <location>
        <begin position="134"/>
        <end position="157"/>
    </location>
</feature>
<accession>A0A147K7K5</accession>
<dbReference type="AlphaFoldDB" id="A0A147K7K5"/>
<evidence type="ECO:0000313" key="2">
    <source>
        <dbReference type="EMBL" id="KUP05994.1"/>
    </source>
</evidence>
<evidence type="ECO:0000313" key="3">
    <source>
        <dbReference type="Proteomes" id="UP000074108"/>
    </source>
</evidence>
<feature type="transmembrane region" description="Helical" evidence="1">
    <location>
        <begin position="89"/>
        <end position="113"/>
    </location>
</feature>
<gene>
    <name evidence="2" type="ORF">Q75_10040</name>
</gene>
<comment type="caution">
    <text evidence="2">The sequence shown here is derived from an EMBL/GenBank/DDBJ whole genome shotgun (WGS) entry which is preliminary data.</text>
</comment>
<dbReference type="PANTHER" id="PTHR39165">
    <property type="entry name" value="IG HYPOTHETICAL 17883"/>
    <property type="match status" value="1"/>
</dbReference>
<keyword evidence="1" id="KW-1133">Transmembrane helix</keyword>
<evidence type="ECO:0000256" key="1">
    <source>
        <dbReference type="SAM" id="Phobius"/>
    </source>
</evidence>
<dbReference type="EMBL" id="LDYG01000031">
    <property type="protein sequence ID" value="KUP05994.1"/>
    <property type="molecule type" value="Genomic_DNA"/>
</dbReference>
<reference evidence="2 3" key="1">
    <citation type="journal article" date="2016" name="Front. Microbiol.">
        <title>Microevolution Analysis of Bacillus coahuilensis Unveils Differences in Phosphorus Acquisition Strategies and Their Regulation.</title>
        <authorList>
            <person name="Gomez-Lunar Z."/>
            <person name="Hernandez-Gonzalez I."/>
            <person name="Rodriguez-Torres M.D."/>
            <person name="Souza V."/>
            <person name="Olmedo-Alvarez G."/>
        </authorList>
    </citation>
    <scope>NUCLEOTIDE SEQUENCE [LARGE SCALE GENOMIC DNA]</scope>
    <source>
        <strain evidence="3">p1.1.43</strain>
    </source>
</reference>
<dbReference type="OrthoDB" id="9808460at2"/>
<name>A0A147K7K5_9BACI</name>
<keyword evidence="1" id="KW-0812">Transmembrane</keyword>
<dbReference type="InterPro" id="IPR007403">
    <property type="entry name" value="DUF456"/>
</dbReference>
<keyword evidence="1" id="KW-0472">Membrane</keyword>
<organism evidence="2 3">
    <name type="scientific">Bacillus coahuilensis p1.1.43</name>
    <dbReference type="NCBI Taxonomy" id="1150625"/>
    <lineage>
        <taxon>Bacteria</taxon>
        <taxon>Bacillati</taxon>
        <taxon>Bacillota</taxon>
        <taxon>Bacilli</taxon>
        <taxon>Bacillales</taxon>
        <taxon>Bacillaceae</taxon>
        <taxon>Bacillus</taxon>
    </lineage>
</organism>
<dbReference type="PATRIC" id="fig|1150625.3.peg.2141"/>
<sequence length="160" mass="17405">MEIIYWFVVGALFIISFVGLIYPIIPSVVFLVGGFIAYGFLFSFEPFGPLFWTIQGLLFVLLFAADYLANYVGLKKFGGSRAGVWGSTIGILIGPFVIPVFGIIIGPFLGAFLGELLFNKRSVKDAGMAGVGSVVGFVSSVVTKGFLQFIMILYFFIIVL</sequence>
<dbReference type="RefSeq" id="WP_010173404.1">
    <property type="nucleotide sequence ID" value="NZ_LDYG01000031.1"/>
</dbReference>
<protein>
    <submittedName>
        <fullName evidence="2">Membrane protein</fullName>
    </submittedName>
</protein>
<dbReference type="Pfam" id="PF04306">
    <property type="entry name" value="DUF456"/>
    <property type="match status" value="1"/>
</dbReference>
<proteinExistence type="predicted"/>
<feature type="transmembrane region" description="Helical" evidence="1">
    <location>
        <begin position="50"/>
        <end position="69"/>
    </location>
</feature>
<keyword evidence="3" id="KW-1185">Reference proteome</keyword>
<dbReference type="STRING" id="1150625.Q75_10040"/>
<dbReference type="PANTHER" id="PTHR39165:SF1">
    <property type="entry name" value="DUF456 DOMAIN-CONTAINING PROTEIN"/>
    <property type="match status" value="1"/>
</dbReference>
<feature type="transmembrane region" description="Helical" evidence="1">
    <location>
        <begin position="6"/>
        <end position="38"/>
    </location>
</feature>
<dbReference type="Proteomes" id="UP000074108">
    <property type="component" value="Unassembled WGS sequence"/>
</dbReference>